<dbReference type="InParanoid" id="A0A317XUW3"/>
<gene>
    <name evidence="2" type="ORF">BCV70DRAFT_199479</name>
</gene>
<organism evidence="2 3">
    <name type="scientific">Testicularia cyperi</name>
    <dbReference type="NCBI Taxonomy" id="1882483"/>
    <lineage>
        <taxon>Eukaryota</taxon>
        <taxon>Fungi</taxon>
        <taxon>Dikarya</taxon>
        <taxon>Basidiomycota</taxon>
        <taxon>Ustilaginomycotina</taxon>
        <taxon>Ustilaginomycetes</taxon>
        <taxon>Ustilaginales</taxon>
        <taxon>Anthracoideaceae</taxon>
        <taxon>Testicularia</taxon>
    </lineage>
</organism>
<sequence length="230" mass="26295">MHLEHANGSIDWPDLPSPGGWDSEATVRDIVQDLPAHAQTRYCATVSGDLDPLIEDWKVVSVEGIEMPCSSLVLFQQSPKLFHEFAACCDGQIQPGDHLSQRIETQHSQHQLDLLLQTCTFQYQDTIKWEGYNLDELTDAVRLFQHYEIRRWSIIALENEIIDRIWDEGKSQCGRFQFSDLECVSRLASLARETGMCHLERVLALRQPSLSGHVLDPADDRPCKRRRIAI</sequence>
<evidence type="ECO:0008006" key="4">
    <source>
        <dbReference type="Google" id="ProtNLM"/>
    </source>
</evidence>
<dbReference type="EMBL" id="KZ819191">
    <property type="protein sequence ID" value="PWZ01111.1"/>
    <property type="molecule type" value="Genomic_DNA"/>
</dbReference>
<reference evidence="2 3" key="1">
    <citation type="journal article" date="2018" name="Mol. Biol. Evol.">
        <title>Broad Genomic Sampling Reveals a Smut Pathogenic Ancestry of the Fungal Clade Ustilaginomycotina.</title>
        <authorList>
            <person name="Kijpornyongpan T."/>
            <person name="Mondo S.J."/>
            <person name="Barry K."/>
            <person name="Sandor L."/>
            <person name="Lee J."/>
            <person name="Lipzen A."/>
            <person name="Pangilinan J."/>
            <person name="LaButti K."/>
            <person name="Hainaut M."/>
            <person name="Henrissat B."/>
            <person name="Grigoriev I.V."/>
            <person name="Spatafora J.W."/>
            <person name="Aime M.C."/>
        </authorList>
    </citation>
    <scope>NUCLEOTIDE SEQUENCE [LARGE SCALE GENOMIC DNA]</scope>
    <source>
        <strain evidence="2 3">MCA 3645</strain>
    </source>
</reference>
<protein>
    <recommendedName>
        <fullName evidence="4">BTB domain-containing protein</fullName>
    </recommendedName>
</protein>
<proteinExistence type="predicted"/>
<evidence type="ECO:0000313" key="2">
    <source>
        <dbReference type="EMBL" id="PWZ01111.1"/>
    </source>
</evidence>
<evidence type="ECO:0000256" key="1">
    <source>
        <dbReference type="SAM" id="MobiDB-lite"/>
    </source>
</evidence>
<feature type="region of interest" description="Disordered" evidence="1">
    <location>
        <begin position="1"/>
        <end position="23"/>
    </location>
</feature>
<dbReference type="AlphaFoldDB" id="A0A317XUW3"/>
<evidence type="ECO:0000313" key="3">
    <source>
        <dbReference type="Proteomes" id="UP000246740"/>
    </source>
</evidence>
<name>A0A317XUW3_9BASI</name>
<keyword evidence="3" id="KW-1185">Reference proteome</keyword>
<accession>A0A317XUW3</accession>
<dbReference type="Proteomes" id="UP000246740">
    <property type="component" value="Unassembled WGS sequence"/>
</dbReference>